<dbReference type="OrthoDB" id="10574855at2759"/>
<keyword evidence="4" id="KW-1185">Reference proteome</keyword>
<feature type="compositionally biased region" description="Basic and acidic residues" evidence="2">
    <location>
        <begin position="76"/>
        <end position="91"/>
    </location>
</feature>
<dbReference type="EMBL" id="FJOG01000005">
    <property type="protein sequence ID" value="CZR54951.1"/>
    <property type="molecule type" value="Genomic_DNA"/>
</dbReference>
<sequence>MAPEPEVPQLPLRRGPGRPRKSESVLSSPAMAPKKLPAQKDASKVTKDSGIRKTSASKPGSGPNVKYVKLPMSKNDASKDDSRAKLPDKPAEITGPNIKHVKKQLSHQDSSKKGPGRPPKSATLPPLDLFATAARAFSQPPLSTHASQVNNAPARSASSQSDAPKLKQPDLKKSAQALGQPRSTGGRFAVDPSKTDASKKNNAVPSPLASGFGAQNDPLAPFSMSKVPGPSTARPSTGGLAAQNTMSTWMKSQMVQMAQMRQQPRTPPQILFQERRDLNKEPIVFSPPIQGALQAHPENANITVGNTSVPVEEIHAFIRRFLRLQAITQDGKLIYPPSSPIHEQTLSALINLTMNWQSAHNLLAYDRFSLHYCHQNGVNVGTALVSRALATGLGNKLRLIMEFFDNQAKMANQAVIKASVKDKVDFERVGAMSWVWSQMMDREFFGAVRDSIIVLAKEERGRIDREREVRMQEEESRVREELAREVRMQKEEARVEEKQRAKEAYRELENRIAFVAKINGDGPITGEVESWDDMD</sequence>
<evidence type="ECO:0000313" key="3">
    <source>
        <dbReference type="EMBL" id="CZR54951.1"/>
    </source>
</evidence>
<feature type="coiled-coil region" evidence="1">
    <location>
        <begin position="471"/>
        <end position="518"/>
    </location>
</feature>
<evidence type="ECO:0000256" key="2">
    <source>
        <dbReference type="SAM" id="MobiDB-lite"/>
    </source>
</evidence>
<proteinExistence type="predicted"/>
<feature type="compositionally biased region" description="Basic and acidic residues" evidence="2">
    <location>
        <begin position="164"/>
        <end position="173"/>
    </location>
</feature>
<organism evidence="3 4">
    <name type="scientific">Phialocephala subalpina</name>
    <dbReference type="NCBI Taxonomy" id="576137"/>
    <lineage>
        <taxon>Eukaryota</taxon>
        <taxon>Fungi</taxon>
        <taxon>Dikarya</taxon>
        <taxon>Ascomycota</taxon>
        <taxon>Pezizomycotina</taxon>
        <taxon>Leotiomycetes</taxon>
        <taxon>Helotiales</taxon>
        <taxon>Mollisiaceae</taxon>
        <taxon>Phialocephala</taxon>
        <taxon>Phialocephala fortinii species complex</taxon>
    </lineage>
</organism>
<keyword evidence="1" id="KW-0175">Coiled coil</keyword>
<feature type="compositionally biased region" description="Polar residues" evidence="2">
    <location>
        <begin position="140"/>
        <end position="162"/>
    </location>
</feature>
<dbReference type="AlphaFoldDB" id="A0A1L7WQB6"/>
<evidence type="ECO:0000256" key="1">
    <source>
        <dbReference type="SAM" id="Coils"/>
    </source>
</evidence>
<gene>
    <name evidence="3" type="ORF">PAC_04836</name>
</gene>
<evidence type="ECO:0000313" key="4">
    <source>
        <dbReference type="Proteomes" id="UP000184330"/>
    </source>
</evidence>
<accession>A0A1L7WQB6</accession>
<dbReference type="Proteomes" id="UP000184330">
    <property type="component" value="Unassembled WGS sequence"/>
</dbReference>
<reference evidence="3 4" key="1">
    <citation type="submission" date="2016-03" db="EMBL/GenBank/DDBJ databases">
        <authorList>
            <person name="Ploux O."/>
        </authorList>
    </citation>
    <scope>NUCLEOTIDE SEQUENCE [LARGE SCALE GENOMIC DNA]</scope>
    <source>
        <strain evidence="3 4">UAMH 11012</strain>
    </source>
</reference>
<feature type="compositionally biased region" description="Basic and acidic residues" evidence="2">
    <location>
        <begin position="41"/>
        <end position="51"/>
    </location>
</feature>
<name>A0A1L7WQB6_9HELO</name>
<protein>
    <submittedName>
        <fullName evidence="3">Uncharacterized protein</fullName>
    </submittedName>
</protein>
<feature type="region of interest" description="Disordered" evidence="2">
    <location>
        <begin position="1"/>
        <end position="240"/>
    </location>
</feature>